<keyword evidence="2" id="KW-1185">Reference proteome</keyword>
<proteinExistence type="predicted"/>
<dbReference type="Proteomes" id="UP000253606">
    <property type="component" value="Chromosome"/>
</dbReference>
<evidence type="ECO:0000313" key="1">
    <source>
        <dbReference type="EMBL" id="AXC14009.1"/>
    </source>
</evidence>
<protein>
    <submittedName>
        <fullName evidence="1">Uncharacterized protein</fullName>
    </submittedName>
</protein>
<dbReference type="AlphaFoldDB" id="A0A2Z5G4Q8"/>
<organism evidence="1 2">
    <name type="scientific">Acidisarcina polymorpha</name>
    <dbReference type="NCBI Taxonomy" id="2211140"/>
    <lineage>
        <taxon>Bacteria</taxon>
        <taxon>Pseudomonadati</taxon>
        <taxon>Acidobacteriota</taxon>
        <taxon>Terriglobia</taxon>
        <taxon>Terriglobales</taxon>
        <taxon>Acidobacteriaceae</taxon>
        <taxon>Acidisarcina</taxon>
    </lineage>
</organism>
<name>A0A2Z5G4Q8_9BACT</name>
<accession>A0A2Z5G4Q8</accession>
<reference evidence="1 2" key="1">
    <citation type="journal article" date="2018" name="Front. Microbiol.">
        <title>Hydrolytic Capabilities as a Key to Environmental Success: Chitinolytic and Cellulolytic Acidobacteria From Acidic Sub-arctic Soils and Boreal Peatlands.</title>
        <authorList>
            <person name="Belova S.E."/>
            <person name="Ravin N.V."/>
            <person name="Pankratov T.A."/>
            <person name="Rakitin A.L."/>
            <person name="Ivanova A.A."/>
            <person name="Beletsky A.V."/>
            <person name="Mardanov A.V."/>
            <person name="Sinninghe Damste J.S."/>
            <person name="Dedysh S.N."/>
        </authorList>
    </citation>
    <scope>NUCLEOTIDE SEQUENCE [LARGE SCALE GENOMIC DNA]</scope>
    <source>
        <strain evidence="1 2">SBC82</strain>
    </source>
</reference>
<dbReference type="EMBL" id="CP030840">
    <property type="protein sequence ID" value="AXC14009.1"/>
    <property type="molecule type" value="Genomic_DNA"/>
</dbReference>
<sequence length="63" mass="7072">MFLFPEVLDALVLCTQHEISVLGVELMNVSPQGYLTEGISIYDVLLEGQSWHEFVLLNNSFGD</sequence>
<dbReference type="KEGG" id="abas:ACPOL_4741"/>
<gene>
    <name evidence="1" type="ORF">ACPOL_4741</name>
</gene>
<evidence type="ECO:0000313" key="2">
    <source>
        <dbReference type="Proteomes" id="UP000253606"/>
    </source>
</evidence>